<evidence type="ECO:0000259" key="1">
    <source>
        <dbReference type="Pfam" id="PF13614"/>
    </source>
</evidence>
<sequence>MTATTYTVGNFKGGVGKTKIVTMLGYDNAIMKNRKTLVLDLDPQANASQVLAKTADINKIEKTITNGIQENSLVNCITPIMENLDLIACDTSFRSFSKYVISNFQTEEEQITVLANLLAPLKEHYDDIFIDVPPTISDYSDNAMAASDYSIIAFQTQEESLDGISKYINYQNFMVDRYDIELQVIAIVACMLDPDSQLDTDVLQEAKEMYDTAVLDTIITYQNRLKRYSREGIYLKRYNNGNFDQWDFKAHQLFTTILNEIEARRNYLES</sequence>
<evidence type="ECO:0000313" key="2">
    <source>
        <dbReference type="EMBL" id="BBC61861.1"/>
    </source>
</evidence>
<dbReference type="AlphaFoldDB" id="A0A2Z5Y4X8"/>
<dbReference type="PANTHER" id="PTHR13696">
    <property type="entry name" value="P-LOOP CONTAINING NUCLEOSIDE TRIPHOSPHATE HYDROLASE"/>
    <property type="match status" value="1"/>
</dbReference>
<organism evidence="2 3">
    <name type="scientific">Melissococcus plutonius</name>
    <dbReference type="NCBI Taxonomy" id="33970"/>
    <lineage>
        <taxon>Bacteria</taxon>
        <taxon>Bacillati</taxon>
        <taxon>Bacillota</taxon>
        <taxon>Bacilli</taxon>
        <taxon>Lactobacillales</taxon>
        <taxon>Enterococcaceae</taxon>
        <taxon>Melissococcus</taxon>
    </lineage>
</organism>
<dbReference type="RefSeq" id="WP_013774679.1">
    <property type="nucleotide sequence ID" value="NZ_AP018493.1"/>
</dbReference>
<proteinExistence type="predicted"/>
<dbReference type="CDD" id="cd02042">
    <property type="entry name" value="ParAB_family"/>
    <property type="match status" value="1"/>
</dbReference>
<dbReference type="SUPFAM" id="SSF52540">
    <property type="entry name" value="P-loop containing nucleoside triphosphate hydrolases"/>
    <property type="match status" value="1"/>
</dbReference>
<name>A0A2Z5Y4X8_9ENTE</name>
<dbReference type="Gene3D" id="3.40.50.300">
    <property type="entry name" value="P-loop containing nucleotide triphosphate hydrolases"/>
    <property type="match status" value="1"/>
</dbReference>
<feature type="domain" description="AAA" evidence="1">
    <location>
        <begin position="6"/>
        <end position="183"/>
    </location>
</feature>
<protein>
    <submittedName>
        <fullName evidence="2">Chromosome (Plasmid) partitioning protein ParA</fullName>
    </submittedName>
</protein>
<dbReference type="EMBL" id="AP018493">
    <property type="protein sequence ID" value="BBC61861.1"/>
    <property type="molecule type" value="Genomic_DNA"/>
</dbReference>
<accession>A0A2Z5Y4X8</accession>
<keyword evidence="2" id="KW-0614">Plasmid</keyword>
<dbReference type="InterPro" id="IPR025669">
    <property type="entry name" value="AAA_dom"/>
</dbReference>
<dbReference type="InterPro" id="IPR027417">
    <property type="entry name" value="P-loop_NTPase"/>
</dbReference>
<dbReference type="Pfam" id="PF13614">
    <property type="entry name" value="AAA_31"/>
    <property type="match status" value="1"/>
</dbReference>
<dbReference type="GeneID" id="39499357"/>
<geneLocation type="plasmid" evidence="3">
    <name>pmp1 dat561 dna</name>
</geneLocation>
<dbReference type="InterPro" id="IPR050678">
    <property type="entry name" value="DNA_Partitioning_ATPase"/>
</dbReference>
<evidence type="ECO:0000313" key="3">
    <source>
        <dbReference type="Proteomes" id="UP000269226"/>
    </source>
</evidence>
<dbReference type="Proteomes" id="UP000269226">
    <property type="component" value="Plasmid pMP1"/>
</dbReference>
<reference evidence="2 3" key="1">
    <citation type="submission" date="2018-01" db="EMBL/GenBank/DDBJ databases">
        <title>Whole genome sequence of Melissococcus plutonius DAT561.</title>
        <authorList>
            <person name="Okumura K."/>
            <person name="Takamatsu D."/>
            <person name="Okura M."/>
        </authorList>
    </citation>
    <scope>NUCLEOTIDE SEQUENCE [LARGE SCALE GENOMIC DNA]</scope>
    <source>
        <strain evidence="2 3">DAT561</strain>
        <plasmid evidence="3">pmp1 dat561 dna</plasmid>
    </source>
</reference>
<gene>
    <name evidence="2" type="ORF">DAT561_p1161</name>
</gene>
<dbReference type="PANTHER" id="PTHR13696:SF99">
    <property type="entry name" value="COBYRINIC ACID AC-DIAMIDE SYNTHASE"/>
    <property type="match status" value="1"/>
</dbReference>
<dbReference type="OMA" id="YIDVPPT"/>